<dbReference type="GO" id="GO:0048039">
    <property type="term" value="F:ubiquinone binding"/>
    <property type="evidence" value="ECO:0007669"/>
    <property type="project" value="TreeGrafter"/>
</dbReference>
<dbReference type="GO" id="GO:0008137">
    <property type="term" value="F:NADH dehydrogenase (ubiquinone) activity"/>
    <property type="evidence" value="ECO:0007669"/>
    <property type="project" value="UniProtKB-UniRule"/>
</dbReference>
<sequence>MLKVLIPTLMLMPTIMVTKAKWLWPTTLLHSLLIALISLTWLKNLGETGWSHLSPYMATDPLSTPLLVLTCWLLPLMILASQAHTASEPVGRQRLYIILLTSLQLFLTMAFSATEMILFYIMFEATLIPTLILITRWGNQTERLNAGTYFLFYTLAGSLPLLIALLWLQNNAGTLSLLTLLYSNPLQLGVCAHKLWWAGCVLAFLVKMPLYGMHLWLPKAHVEAPVAGSMILAAVLLKLGGYGMMRMLVMLEPLTKELSYPFIILALWGVIMTGSICLRQTDLKSLIAYSSVSHMGLVVGGILIQTPWGFTGALILMIAHGLTSSALFCLANTNYERTHSRTMVLARGLQMALPLMTAWWFIASLANLALPPLPNLMGELMIITSLFSWSWWTLALTGAGTLITAGYSLYMFLMTQRGPLPTHILALEPSHSREHLLMALHLLPLLLLTLKPELIWGWSM</sequence>
<dbReference type="InterPro" id="IPR010227">
    <property type="entry name" value="NADH_Q_OxRdtase_chainM/4"/>
</dbReference>
<dbReference type="RefSeq" id="YP_009462504.1">
    <property type="nucleotide sequence ID" value="NC_036988.1"/>
</dbReference>
<feature type="transmembrane region" description="Helical" evidence="16">
    <location>
        <begin position="229"/>
        <end position="248"/>
    </location>
</feature>
<keyword evidence="5 16" id="KW-0813">Transport</keyword>
<evidence type="ECO:0000256" key="10">
    <source>
        <dbReference type="ARBA" id="ARBA00022989"/>
    </source>
</evidence>
<dbReference type="Pfam" id="PF01059">
    <property type="entry name" value="Oxidored_q5_N"/>
    <property type="match status" value="1"/>
</dbReference>
<keyword evidence="11 16" id="KW-0520">NAD</keyword>
<evidence type="ECO:0000256" key="9">
    <source>
        <dbReference type="ARBA" id="ARBA00022982"/>
    </source>
</evidence>
<feature type="transmembrane region" description="Helical" evidence="16">
    <location>
        <begin position="195"/>
        <end position="217"/>
    </location>
</feature>
<dbReference type="Pfam" id="PF00361">
    <property type="entry name" value="Proton_antipo_M"/>
    <property type="match status" value="1"/>
</dbReference>
<feature type="domain" description="NADH:quinone oxidoreductase/Mrp antiporter transmembrane" evidence="17">
    <location>
        <begin position="113"/>
        <end position="403"/>
    </location>
</feature>
<dbReference type="InterPro" id="IPR003918">
    <property type="entry name" value="NADH_UbQ_OxRdtase"/>
</dbReference>
<evidence type="ECO:0000259" key="17">
    <source>
        <dbReference type="Pfam" id="PF00361"/>
    </source>
</evidence>
<feature type="transmembrane region" description="Helical" evidence="16">
    <location>
        <begin position="21"/>
        <end position="42"/>
    </location>
</feature>
<geneLocation type="mitochondrion" evidence="19"/>
<evidence type="ECO:0000256" key="11">
    <source>
        <dbReference type="ARBA" id="ARBA00023027"/>
    </source>
</evidence>
<evidence type="ECO:0000256" key="16">
    <source>
        <dbReference type="RuleBase" id="RU003297"/>
    </source>
</evidence>
<keyword evidence="10 16" id="KW-1133">Transmembrane helix</keyword>
<keyword evidence="9 16" id="KW-0249">Electron transport</keyword>
<name>A0A343T8Z4_LOPPI</name>
<feature type="transmembrane region" description="Helical" evidence="16">
    <location>
        <begin position="95"/>
        <end position="111"/>
    </location>
</feature>
<evidence type="ECO:0000259" key="18">
    <source>
        <dbReference type="Pfam" id="PF01059"/>
    </source>
</evidence>
<keyword evidence="8" id="KW-1278">Translocase</keyword>
<feature type="transmembrane region" description="Helical" evidence="16">
    <location>
        <begin position="310"/>
        <end position="331"/>
    </location>
</feature>
<accession>A0A343T8Z4</accession>
<evidence type="ECO:0000256" key="15">
    <source>
        <dbReference type="ARBA" id="ARBA00049551"/>
    </source>
</evidence>
<dbReference type="InterPro" id="IPR001750">
    <property type="entry name" value="ND/Mrp_TM"/>
</dbReference>
<dbReference type="EC" id="7.1.1.2" evidence="3 16"/>
<evidence type="ECO:0000256" key="4">
    <source>
        <dbReference type="ARBA" id="ARBA00021006"/>
    </source>
</evidence>
<keyword evidence="14 16" id="KW-0472">Membrane</keyword>
<evidence type="ECO:0000256" key="14">
    <source>
        <dbReference type="ARBA" id="ARBA00023136"/>
    </source>
</evidence>
<feature type="transmembrane region" description="Helical" evidence="16">
    <location>
        <begin position="149"/>
        <end position="168"/>
    </location>
</feature>
<evidence type="ECO:0000256" key="6">
    <source>
        <dbReference type="ARBA" id="ARBA00022660"/>
    </source>
</evidence>
<dbReference type="PANTHER" id="PTHR43507">
    <property type="entry name" value="NADH-UBIQUINONE OXIDOREDUCTASE CHAIN 4"/>
    <property type="match status" value="1"/>
</dbReference>
<evidence type="ECO:0000256" key="1">
    <source>
        <dbReference type="ARBA" id="ARBA00004225"/>
    </source>
</evidence>
<feature type="transmembrane region" description="Helical" evidence="16">
    <location>
        <begin position="260"/>
        <end position="279"/>
    </location>
</feature>
<keyword evidence="7 16" id="KW-0812">Transmembrane</keyword>
<feature type="transmembrane region" description="Helical" evidence="16">
    <location>
        <begin position="352"/>
        <end position="370"/>
    </location>
</feature>
<dbReference type="InterPro" id="IPR000260">
    <property type="entry name" value="NADH4_N"/>
</dbReference>
<dbReference type="GO" id="GO:0015990">
    <property type="term" value="P:electron transport coupled proton transport"/>
    <property type="evidence" value="ECO:0007669"/>
    <property type="project" value="TreeGrafter"/>
</dbReference>
<dbReference type="PRINTS" id="PR01437">
    <property type="entry name" value="NUOXDRDTASE4"/>
</dbReference>
<evidence type="ECO:0000256" key="8">
    <source>
        <dbReference type="ARBA" id="ARBA00022967"/>
    </source>
</evidence>
<evidence type="ECO:0000256" key="5">
    <source>
        <dbReference type="ARBA" id="ARBA00022448"/>
    </source>
</evidence>
<gene>
    <name evidence="19" type="primary">ND4</name>
</gene>
<keyword evidence="12 16" id="KW-0830">Ubiquinone</keyword>
<comment type="subcellular location">
    <subcellularLocation>
        <location evidence="1 16">Mitochondrion membrane</location>
        <topology evidence="1 16">Multi-pass membrane protein</topology>
    </subcellularLocation>
</comment>
<dbReference type="GeneID" id="35991358"/>
<dbReference type="AlphaFoldDB" id="A0A343T8Z4"/>
<dbReference type="PANTHER" id="PTHR43507:SF20">
    <property type="entry name" value="NADH-UBIQUINONE OXIDOREDUCTASE CHAIN 4"/>
    <property type="match status" value="1"/>
</dbReference>
<dbReference type="GO" id="GO:0042773">
    <property type="term" value="P:ATP synthesis coupled electron transport"/>
    <property type="evidence" value="ECO:0007669"/>
    <property type="project" value="InterPro"/>
</dbReference>
<feature type="transmembrane region" description="Helical" evidence="16">
    <location>
        <begin position="390"/>
        <end position="415"/>
    </location>
</feature>
<reference evidence="19" key="1">
    <citation type="submission" date="2017-09" db="EMBL/GenBank/DDBJ databases">
        <title>The Mitochondrial Genome of the European Anglerfish Lophius piscatorius Express Low-Level Substitution Heteroplasmy.</title>
        <authorList>
            <person name="Dubin A."/>
            <person name="Jorgensen T.E."/>
            <person name="Jakt L.M."/>
            <person name="Moum T."/>
            <person name="Johansen S.D."/>
        </authorList>
    </citation>
    <scope>NUCLEOTIDE SEQUENCE</scope>
    <source>
        <tissue evidence="19">Skeletal muscle</tissue>
    </source>
</reference>
<evidence type="ECO:0000256" key="7">
    <source>
        <dbReference type="ARBA" id="ARBA00022692"/>
    </source>
</evidence>
<keyword evidence="6 16" id="KW-0679">Respiratory chain</keyword>
<dbReference type="NCBIfam" id="TIGR01972">
    <property type="entry name" value="NDH_I_M"/>
    <property type="match status" value="1"/>
</dbReference>
<dbReference type="EMBL" id="MF994812">
    <property type="protein sequence ID" value="AUV64854.1"/>
    <property type="molecule type" value="Genomic_DNA"/>
</dbReference>
<proteinExistence type="inferred from homology"/>
<feature type="transmembrane region" description="Helical" evidence="16">
    <location>
        <begin position="286"/>
        <end position="304"/>
    </location>
</feature>
<dbReference type="GO" id="GO:0003954">
    <property type="term" value="F:NADH dehydrogenase activity"/>
    <property type="evidence" value="ECO:0007669"/>
    <property type="project" value="TreeGrafter"/>
</dbReference>
<evidence type="ECO:0000256" key="12">
    <source>
        <dbReference type="ARBA" id="ARBA00023075"/>
    </source>
</evidence>
<comment type="function">
    <text evidence="16">Core subunit of the mitochondrial membrane respiratory chain NADH dehydrogenase (Complex I) which catalyzes electron transfer from NADH through the respiratory chain, using ubiquinone as an electron acceptor. Essential for the catalytic activity and assembly of complex I.</text>
</comment>
<feature type="transmembrane region" description="Helical" evidence="16">
    <location>
        <begin position="117"/>
        <end position="137"/>
    </location>
</feature>
<feature type="transmembrane region" description="Helical" evidence="16">
    <location>
        <begin position="62"/>
        <end position="83"/>
    </location>
</feature>
<dbReference type="CTD" id="4538"/>
<keyword evidence="13 16" id="KW-0496">Mitochondrion</keyword>
<evidence type="ECO:0000256" key="3">
    <source>
        <dbReference type="ARBA" id="ARBA00012944"/>
    </source>
</evidence>
<organism evidence="19">
    <name type="scientific">Lophius piscatorius</name>
    <name type="common">Allmouth goosefish</name>
    <name type="synonym">Anglerfish</name>
    <dbReference type="NCBI Taxonomy" id="8074"/>
    <lineage>
        <taxon>Eukaryota</taxon>
        <taxon>Metazoa</taxon>
        <taxon>Chordata</taxon>
        <taxon>Craniata</taxon>
        <taxon>Vertebrata</taxon>
        <taxon>Euteleostomi</taxon>
        <taxon>Actinopterygii</taxon>
        <taxon>Neopterygii</taxon>
        <taxon>Teleostei</taxon>
        <taxon>Neoteleostei</taxon>
        <taxon>Acanthomorphata</taxon>
        <taxon>Eupercaria</taxon>
        <taxon>Lophiiformes</taxon>
        <taxon>Lophiidae</taxon>
        <taxon>Lophius</taxon>
    </lineage>
</organism>
<protein>
    <recommendedName>
        <fullName evidence="4 16">NADH-ubiquinone oxidoreductase chain 4</fullName>
        <ecNumber evidence="3 16">7.1.1.2</ecNumber>
    </recommendedName>
</protein>
<comment type="similarity">
    <text evidence="2 16">Belongs to the complex I subunit 4 family.</text>
</comment>
<evidence type="ECO:0000313" key="19">
    <source>
        <dbReference type="EMBL" id="AUV64854.1"/>
    </source>
</evidence>
<feature type="domain" description="NADH:ubiquinone oxidoreductase chain 4 N-terminal" evidence="18">
    <location>
        <begin position="1"/>
        <end position="110"/>
    </location>
</feature>
<dbReference type="GO" id="GO:0031966">
    <property type="term" value="C:mitochondrial membrane"/>
    <property type="evidence" value="ECO:0007669"/>
    <property type="project" value="UniProtKB-SubCell"/>
</dbReference>
<evidence type="ECO:0000256" key="2">
    <source>
        <dbReference type="ARBA" id="ARBA00009025"/>
    </source>
</evidence>
<comment type="catalytic activity">
    <reaction evidence="15 16">
        <text>a ubiquinone + NADH + 5 H(+)(in) = a ubiquinol + NAD(+) + 4 H(+)(out)</text>
        <dbReference type="Rhea" id="RHEA:29091"/>
        <dbReference type="Rhea" id="RHEA-COMP:9565"/>
        <dbReference type="Rhea" id="RHEA-COMP:9566"/>
        <dbReference type="ChEBI" id="CHEBI:15378"/>
        <dbReference type="ChEBI" id="CHEBI:16389"/>
        <dbReference type="ChEBI" id="CHEBI:17976"/>
        <dbReference type="ChEBI" id="CHEBI:57540"/>
        <dbReference type="ChEBI" id="CHEBI:57945"/>
        <dbReference type="EC" id="7.1.1.2"/>
    </reaction>
</comment>
<evidence type="ECO:0000256" key="13">
    <source>
        <dbReference type="ARBA" id="ARBA00023128"/>
    </source>
</evidence>